<keyword evidence="4" id="KW-0732">Signal</keyword>
<sequence>MPTSEHGTTLRRRTVLTGGAVVGLGALTGCAGLTERVSSTSRGARDRLTVQVYGTDTETGIYQQLADRFAQEQGVTVDLTVVPFADFATGIDAGLISGTAPDVFRVDYPTMGLYSSTGQLLDVTEALGDLADDVPAALMAAVAHGDRSFGIPQHVDTSAVVVRPDLLRDAGITSVPDRLEDAWSWEEFADVADRLSQAAPDGTTPFGVNWQAAGAFRWLNFLFQAGGHLYDTDLSRAVVDDDAGRRALDFTASFFERGWVPDSTSTKSATYPDALFTSGKLAMLFAGNFLLPAFADTIGKRFEYAATYLPQDQRQASELGGNAIVASRQAVNADLAAEFLVFLASPEAMGDFCSASVLLPTRASLVERGLDFALGRDLMPVYADQIRTIEDRDVADVTTPTFAEVNVDLANELEETFLGGRPVDDTLRRLSEQVTAGASLNRASTA</sequence>
<dbReference type="PANTHER" id="PTHR43649:SF31">
    <property type="entry name" value="SN-GLYCEROL-3-PHOSPHATE-BINDING PERIPLASMIC PROTEIN UGPB"/>
    <property type="match status" value="1"/>
</dbReference>
<dbReference type="InterPro" id="IPR006059">
    <property type="entry name" value="SBP"/>
</dbReference>
<evidence type="ECO:0000256" key="4">
    <source>
        <dbReference type="ARBA" id="ARBA00022729"/>
    </source>
</evidence>
<dbReference type="AlphaFoldDB" id="A0A2R7YZW0"/>
<comment type="subcellular location">
    <subcellularLocation>
        <location evidence="1">Cell envelope</location>
    </subcellularLocation>
</comment>
<comment type="caution">
    <text evidence="5">The sequence shown here is derived from an EMBL/GenBank/DDBJ whole genome shotgun (WGS) entry which is preliminary data.</text>
</comment>
<accession>A0A2R7YZW0</accession>
<comment type="similarity">
    <text evidence="2">Belongs to the bacterial solute-binding protein 1 family.</text>
</comment>
<evidence type="ECO:0000313" key="6">
    <source>
        <dbReference type="Proteomes" id="UP000244867"/>
    </source>
</evidence>
<name>A0A2R7YZW0_9ACTN</name>
<dbReference type="PANTHER" id="PTHR43649">
    <property type="entry name" value="ARABINOSE-BINDING PROTEIN-RELATED"/>
    <property type="match status" value="1"/>
</dbReference>
<dbReference type="Proteomes" id="UP000244867">
    <property type="component" value="Unassembled WGS sequence"/>
</dbReference>
<evidence type="ECO:0000256" key="1">
    <source>
        <dbReference type="ARBA" id="ARBA00004196"/>
    </source>
</evidence>
<dbReference type="Gene3D" id="3.40.190.10">
    <property type="entry name" value="Periplasmic binding protein-like II"/>
    <property type="match status" value="1"/>
</dbReference>
<dbReference type="CDD" id="cd13585">
    <property type="entry name" value="PBP2_TMBP_like"/>
    <property type="match status" value="1"/>
</dbReference>
<gene>
    <name evidence="5" type="ORF">C7S10_07475</name>
</gene>
<dbReference type="EMBL" id="PYXZ01000002">
    <property type="protein sequence ID" value="PUA81881.1"/>
    <property type="molecule type" value="Genomic_DNA"/>
</dbReference>
<dbReference type="RefSeq" id="WP_108343763.1">
    <property type="nucleotide sequence ID" value="NZ_PYXZ01000002.1"/>
</dbReference>
<protein>
    <recommendedName>
        <fullName evidence="7">Sugar ABC transporter substrate-binding protein</fullName>
    </recommendedName>
</protein>
<evidence type="ECO:0000256" key="2">
    <source>
        <dbReference type="ARBA" id="ARBA00008520"/>
    </source>
</evidence>
<dbReference type="Pfam" id="PF01547">
    <property type="entry name" value="SBP_bac_1"/>
    <property type="match status" value="1"/>
</dbReference>
<organism evidence="5 6">
    <name type="scientific">Nocardioides currus</name>
    <dbReference type="NCBI Taxonomy" id="2133958"/>
    <lineage>
        <taxon>Bacteria</taxon>
        <taxon>Bacillati</taxon>
        <taxon>Actinomycetota</taxon>
        <taxon>Actinomycetes</taxon>
        <taxon>Propionibacteriales</taxon>
        <taxon>Nocardioidaceae</taxon>
        <taxon>Nocardioides</taxon>
    </lineage>
</organism>
<proteinExistence type="inferred from homology"/>
<dbReference type="OrthoDB" id="7918484at2"/>
<keyword evidence="6" id="KW-1185">Reference proteome</keyword>
<dbReference type="InterPro" id="IPR050490">
    <property type="entry name" value="Bact_solute-bd_prot1"/>
</dbReference>
<reference evidence="5 6" key="1">
    <citation type="submission" date="2018-03" db="EMBL/GenBank/DDBJ databases">
        <authorList>
            <person name="Keele B.F."/>
        </authorList>
    </citation>
    <scope>NUCLEOTIDE SEQUENCE [LARGE SCALE GENOMIC DNA]</scope>
    <source>
        <strain evidence="5 6">IB-3</strain>
    </source>
</reference>
<dbReference type="SUPFAM" id="SSF53850">
    <property type="entry name" value="Periplasmic binding protein-like II"/>
    <property type="match status" value="1"/>
</dbReference>
<evidence type="ECO:0000256" key="3">
    <source>
        <dbReference type="ARBA" id="ARBA00022448"/>
    </source>
</evidence>
<keyword evidence="3" id="KW-0813">Transport</keyword>
<evidence type="ECO:0008006" key="7">
    <source>
        <dbReference type="Google" id="ProtNLM"/>
    </source>
</evidence>
<evidence type="ECO:0000313" key="5">
    <source>
        <dbReference type="EMBL" id="PUA81881.1"/>
    </source>
</evidence>
<dbReference type="GO" id="GO:0030313">
    <property type="term" value="C:cell envelope"/>
    <property type="evidence" value="ECO:0007669"/>
    <property type="project" value="UniProtKB-SubCell"/>
</dbReference>